<feature type="transmembrane region" description="Helical" evidence="1">
    <location>
        <begin position="112"/>
        <end position="134"/>
    </location>
</feature>
<dbReference type="OrthoDB" id="157319at2157"/>
<feature type="transmembrane region" description="Helical" evidence="1">
    <location>
        <begin position="29"/>
        <end position="51"/>
    </location>
</feature>
<evidence type="ECO:0000256" key="1">
    <source>
        <dbReference type="SAM" id="Phobius"/>
    </source>
</evidence>
<keyword evidence="3" id="KW-1185">Reference proteome</keyword>
<keyword evidence="1" id="KW-0472">Membrane</keyword>
<gene>
    <name evidence="2" type="ORF">EA472_20905</name>
</gene>
<sequence>MAADAPTRADDPRTIQWRRDASTSRTVRLLWSLGVGTLFASISIVVFWRLYDLAGQAGTEAQSIVVAFAAAVVVTVLAFSLSSNAERQLERLARSLALSSPSGAALERATDAALGTIAMVAVLGSLMVAGRLAAQQGLLGGVGAGPFTGIAALLIPLALVAVALSSFLRSAGALDLDDEALYLADPDQKVDLETIETVSSRLVGNAAIVTLGYAQPDGRYVPGPRRLVVPREVARELERTVESHS</sequence>
<keyword evidence="1" id="KW-0812">Transmembrane</keyword>
<keyword evidence="1" id="KW-1133">Transmembrane helix</keyword>
<comment type="caution">
    <text evidence="2">The sequence shown here is derived from an EMBL/GenBank/DDBJ whole genome shotgun (WGS) entry which is preliminary data.</text>
</comment>
<dbReference type="EMBL" id="REFZ01000028">
    <property type="protein sequence ID" value="RQG96073.1"/>
    <property type="molecule type" value="Genomic_DNA"/>
</dbReference>
<reference evidence="2 3" key="1">
    <citation type="submission" date="2018-10" db="EMBL/GenBank/DDBJ databases">
        <title>Natrarchaeobius chitinivorans gen. nov., sp. nov., and Natrarchaeobius haloalkaliphilus sp. nov., alkaliphilic, chitin-utilizing haloarchaea from hypersaline alkaline lakes.</title>
        <authorList>
            <person name="Sorokin D.Y."/>
            <person name="Elcheninov A.G."/>
            <person name="Kostrikina N.A."/>
            <person name="Bale N.J."/>
            <person name="Sinninghe Damste J.S."/>
            <person name="Khijniak T.V."/>
            <person name="Kublanov I.V."/>
            <person name="Toshchakov S.V."/>
        </authorList>
    </citation>
    <scope>NUCLEOTIDE SEQUENCE [LARGE SCALE GENOMIC DNA]</scope>
    <source>
        <strain evidence="2 3">AArcht7</strain>
    </source>
</reference>
<organism evidence="2 3">
    <name type="scientific">Natrarchaeobius chitinivorans</name>
    <dbReference type="NCBI Taxonomy" id="1679083"/>
    <lineage>
        <taxon>Archaea</taxon>
        <taxon>Methanobacteriati</taxon>
        <taxon>Methanobacteriota</taxon>
        <taxon>Stenosarchaea group</taxon>
        <taxon>Halobacteria</taxon>
        <taxon>Halobacteriales</taxon>
        <taxon>Natrialbaceae</taxon>
        <taxon>Natrarchaeobius</taxon>
    </lineage>
</organism>
<evidence type="ECO:0000313" key="2">
    <source>
        <dbReference type="EMBL" id="RQG96073.1"/>
    </source>
</evidence>
<evidence type="ECO:0000313" key="3">
    <source>
        <dbReference type="Proteomes" id="UP000281431"/>
    </source>
</evidence>
<proteinExistence type="predicted"/>
<name>A0A3N6LYX6_NATCH</name>
<protein>
    <submittedName>
        <fullName evidence="2">Uncharacterized protein</fullName>
    </submittedName>
</protein>
<accession>A0A3N6LYX6</accession>
<dbReference type="AlphaFoldDB" id="A0A3N6LYX6"/>
<feature type="transmembrane region" description="Helical" evidence="1">
    <location>
        <begin position="63"/>
        <end position="81"/>
    </location>
</feature>
<feature type="transmembrane region" description="Helical" evidence="1">
    <location>
        <begin position="146"/>
        <end position="168"/>
    </location>
</feature>
<dbReference type="Proteomes" id="UP000281431">
    <property type="component" value="Unassembled WGS sequence"/>
</dbReference>